<feature type="region of interest" description="Disordered" evidence="1">
    <location>
        <begin position="1"/>
        <end position="71"/>
    </location>
</feature>
<dbReference type="Pfam" id="PF13313">
    <property type="entry name" value="DUF4082"/>
    <property type="match status" value="1"/>
</dbReference>
<feature type="domain" description="DUF4082" evidence="2">
    <location>
        <begin position="62"/>
        <end position="203"/>
    </location>
</feature>
<protein>
    <recommendedName>
        <fullName evidence="2">DUF4082 domain-containing protein</fullName>
    </recommendedName>
</protein>
<sequence>MTATRLRSCSPCTGTSTRRASSSRERSPTGSPIASSPSFSPASVSTPTPAPAPAGARLFDGATPATASVDDSSSVEVGMSFTVSAAGSATGIAFYRGSRNTGTHVGSLWDASGTRVAQVTFTGESASGWQSAAFASPVSLTPGARYTVSYLAPAGYYAATPSGLASPVTAGALTTASAPNGVYRYGSGGVMPTAAYNSTNYFVDVYFQAQG</sequence>
<gene>
    <name evidence="3" type="ORF">SAMN06295885_2056</name>
</gene>
<reference evidence="4" key="1">
    <citation type="submission" date="2017-04" db="EMBL/GenBank/DDBJ databases">
        <authorList>
            <person name="Varghese N."/>
            <person name="Submissions S."/>
        </authorList>
    </citation>
    <scope>NUCLEOTIDE SEQUENCE [LARGE SCALE GENOMIC DNA]</scope>
    <source>
        <strain evidence="4">VKM Ac-2121</strain>
    </source>
</reference>
<feature type="compositionally biased region" description="Low complexity" evidence="1">
    <location>
        <begin position="28"/>
        <end position="47"/>
    </location>
</feature>
<feature type="compositionally biased region" description="Polar residues" evidence="1">
    <location>
        <begin position="1"/>
        <end position="12"/>
    </location>
</feature>
<evidence type="ECO:0000256" key="1">
    <source>
        <dbReference type="SAM" id="MobiDB-lite"/>
    </source>
</evidence>
<dbReference type="Proteomes" id="UP000193711">
    <property type="component" value="Unassembled WGS sequence"/>
</dbReference>
<keyword evidence="4" id="KW-1185">Reference proteome</keyword>
<evidence type="ECO:0000313" key="4">
    <source>
        <dbReference type="Proteomes" id="UP000193711"/>
    </source>
</evidence>
<evidence type="ECO:0000313" key="3">
    <source>
        <dbReference type="EMBL" id="SMH42761.1"/>
    </source>
</evidence>
<dbReference type="Gene3D" id="2.60.120.260">
    <property type="entry name" value="Galactose-binding domain-like"/>
    <property type="match status" value="1"/>
</dbReference>
<proteinExistence type="predicted"/>
<dbReference type="STRING" id="1891671.SAMN06295885_2056"/>
<dbReference type="EMBL" id="FXBM01000002">
    <property type="protein sequence ID" value="SMH42761.1"/>
    <property type="molecule type" value="Genomic_DNA"/>
</dbReference>
<dbReference type="AlphaFoldDB" id="A0A1X7NWP1"/>
<organism evidence="3 4">
    <name type="scientific">Rathayibacter oskolensis</name>
    <dbReference type="NCBI Taxonomy" id="1891671"/>
    <lineage>
        <taxon>Bacteria</taxon>
        <taxon>Bacillati</taxon>
        <taxon>Actinomycetota</taxon>
        <taxon>Actinomycetes</taxon>
        <taxon>Micrococcales</taxon>
        <taxon>Microbacteriaceae</taxon>
        <taxon>Rathayibacter</taxon>
    </lineage>
</organism>
<name>A0A1X7NWP1_9MICO</name>
<dbReference type="InterPro" id="IPR025141">
    <property type="entry name" value="DUF4082"/>
</dbReference>
<accession>A0A1X7NWP1</accession>
<evidence type="ECO:0000259" key="2">
    <source>
        <dbReference type="Pfam" id="PF13313"/>
    </source>
</evidence>